<reference evidence="4 5" key="1">
    <citation type="submission" date="2016-09" db="EMBL/GenBank/DDBJ databases">
        <title>Genomic Taxonomy of the Vibrionaceae.</title>
        <authorList>
            <person name="Gonzalez-Castillo A."/>
            <person name="Gomez-Gil B."/>
            <person name="Enciso-Ibarra K."/>
        </authorList>
    </citation>
    <scope>NUCLEOTIDE SEQUENCE [LARGE SCALE GENOMIC DNA]</scope>
    <source>
        <strain evidence="3 4">CAIM 1902</strain>
        <strain evidence="2 5">CAIM 703</strain>
    </source>
</reference>
<dbReference type="Proteomes" id="UP000186313">
    <property type="component" value="Unassembled WGS sequence"/>
</dbReference>
<dbReference type="OrthoDB" id="5904053at2"/>
<name>A0A1Q9HBB4_9VIBR</name>
<dbReference type="Proteomes" id="UP000186039">
    <property type="component" value="Unassembled WGS sequence"/>
</dbReference>
<organism evidence="2 5">
    <name type="scientific">Vibrio panuliri</name>
    <dbReference type="NCBI Taxonomy" id="1381081"/>
    <lineage>
        <taxon>Bacteria</taxon>
        <taxon>Pseudomonadati</taxon>
        <taxon>Pseudomonadota</taxon>
        <taxon>Gammaproteobacteria</taxon>
        <taxon>Vibrionales</taxon>
        <taxon>Vibrionaceae</taxon>
        <taxon>Vibrio</taxon>
    </lineage>
</organism>
<evidence type="ECO:0000313" key="3">
    <source>
        <dbReference type="EMBL" id="OLQ87293.1"/>
    </source>
</evidence>
<accession>A0A1Q9HBB4</accession>
<comment type="caution">
    <text evidence="2">The sequence shown here is derived from an EMBL/GenBank/DDBJ whole genome shotgun (WGS) entry which is preliminary data.</text>
</comment>
<evidence type="ECO:0000256" key="1">
    <source>
        <dbReference type="SAM" id="SignalP"/>
    </source>
</evidence>
<sequence>MNKMLLAIGLTVLATQSYASEQQSMDAKSKMSMMSDCSNHDKYANWQETKLTADVHQAFNRFKQNIDSDSPIKQVLQIRALNMDGRYFAFEVELKNGQVWHGNIHHNPRGDYLVDTIPHEGKLCP</sequence>
<dbReference type="AlphaFoldDB" id="A0A1Q9HBB4"/>
<dbReference type="RefSeq" id="WP_075710435.1">
    <property type="nucleotide sequence ID" value="NZ_AP019655.1"/>
</dbReference>
<evidence type="ECO:0000313" key="4">
    <source>
        <dbReference type="Proteomes" id="UP000186039"/>
    </source>
</evidence>
<evidence type="ECO:0000313" key="5">
    <source>
        <dbReference type="Proteomes" id="UP000186313"/>
    </source>
</evidence>
<dbReference type="EMBL" id="MJMJ01000043">
    <property type="protein sequence ID" value="OLQ86435.1"/>
    <property type="molecule type" value="Genomic_DNA"/>
</dbReference>
<feature type="signal peptide" evidence="1">
    <location>
        <begin position="1"/>
        <end position="19"/>
    </location>
</feature>
<keyword evidence="4" id="KW-1185">Reference proteome</keyword>
<keyword evidence="1" id="KW-0732">Signal</keyword>
<feature type="chain" id="PRO_5043148976" evidence="1">
    <location>
        <begin position="20"/>
        <end position="125"/>
    </location>
</feature>
<gene>
    <name evidence="3" type="ORF">BIY20_14200</name>
    <name evidence="2" type="ORF">BIY22_12380</name>
</gene>
<evidence type="ECO:0000313" key="2">
    <source>
        <dbReference type="EMBL" id="OLQ86435.1"/>
    </source>
</evidence>
<protein>
    <submittedName>
        <fullName evidence="2">Uncharacterized protein</fullName>
    </submittedName>
</protein>
<proteinExistence type="predicted"/>
<dbReference type="EMBL" id="MJMH01000202">
    <property type="protein sequence ID" value="OLQ87293.1"/>
    <property type="molecule type" value="Genomic_DNA"/>
</dbReference>